<name>A0ABT7Q330_9GAMM</name>
<sequence>MENILDLAVEELKEKYAPHTIILYGSYARNEATETSDIDIACFCDSPSEQRDARLFHGIHLDVWVYPTDYLSSIPEEALRFGDGKVIYDTQGLGSSYLARVKQKLADGKPATSEVDKAHLQQWVIKMLERAHDKDIDSHYRRTWLQHDLLEIYFDIRDLWYLGSKKSFHYLQQHDQPTFNLFEKMYKEPLNIDLLAALAKQVARI</sequence>
<evidence type="ECO:0000259" key="1">
    <source>
        <dbReference type="Pfam" id="PF01909"/>
    </source>
</evidence>
<dbReference type="RefSeq" id="WP_290019455.1">
    <property type="nucleotide sequence ID" value="NZ_JAOPLL010000013.1"/>
</dbReference>
<reference evidence="2" key="1">
    <citation type="submission" date="2024-05" db="EMBL/GenBank/DDBJ databases">
        <title>WGS of Aeromonas isolates.</title>
        <authorList>
            <person name="Lee H."/>
        </authorList>
    </citation>
    <scope>NUCLEOTIDE SEQUENCE</scope>
    <source>
        <strain evidence="2">SU58-3</strain>
    </source>
</reference>
<protein>
    <submittedName>
        <fullName evidence="2">Nucleotidyltransferase domain-containing protein</fullName>
    </submittedName>
</protein>
<gene>
    <name evidence="2" type="ORF">OB935_18125</name>
</gene>
<keyword evidence="3" id="KW-1185">Reference proteome</keyword>
<feature type="domain" description="Polymerase nucleotidyl transferase" evidence="1">
    <location>
        <begin position="8"/>
        <end position="55"/>
    </location>
</feature>
<dbReference type="Pfam" id="PF01909">
    <property type="entry name" value="NTP_transf_2"/>
    <property type="match status" value="1"/>
</dbReference>
<dbReference type="Proteomes" id="UP001168107">
    <property type="component" value="Unassembled WGS sequence"/>
</dbReference>
<dbReference type="Gene3D" id="3.30.460.10">
    <property type="entry name" value="Beta Polymerase, domain 2"/>
    <property type="match status" value="1"/>
</dbReference>
<evidence type="ECO:0000313" key="2">
    <source>
        <dbReference type="EMBL" id="MDM5073739.1"/>
    </source>
</evidence>
<dbReference type="EMBL" id="JAOPLL010000013">
    <property type="protein sequence ID" value="MDM5073739.1"/>
    <property type="molecule type" value="Genomic_DNA"/>
</dbReference>
<proteinExistence type="predicted"/>
<accession>A0ABT7Q330</accession>
<dbReference type="SUPFAM" id="SSF81301">
    <property type="entry name" value="Nucleotidyltransferase"/>
    <property type="match status" value="1"/>
</dbReference>
<evidence type="ECO:0000313" key="3">
    <source>
        <dbReference type="Proteomes" id="UP001168107"/>
    </source>
</evidence>
<comment type="caution">
    <text evidence="2">The sequence shown here is derived from an EMBL/GenBank/DDBJ whole genome shotgun (WGS) entry which is preliminary data.</text>
</comment>
<organism evidence="2 3">
    <name type="scientific">Aeromonas bestiarum</name>
    <dbReference type="NCBI Taxonomy" id="105751"/>
    <lineage>
        <taxon>Bacteria</taxon>
        <taxon>Pseudomonadati</taxon>
        <taxon>Pseudomonadota</taxon>
        <taxon>Gammaproteobacteria</taxon>
        <taxon>Aeromonadales</taxon>
        <taxon>Aeromonadaceae</taxon>
        <taxon>Aeromonas</taxon>
    </lineage>
</organism>
<dbReference type="InterPro" id="IPR002934">
    <property type="entry name" value="Polymerase_NTP_transf_dom"/>
</dbReference>
<dbReference type="CDD" id="cd05403">
    <property type="entry name" value="NT_KNTase_like"/>
    <property type="match status" value="1"/>
</dbReference>
<dbReference type="InterPro" id="IPR043519">
    <property type="entry name" value="NT_sf"/>
</dbReference>